<sequence>MPRLLLGQWLLSAAVSLMSISRPYQSARYRHIRVMVSRQGNEDNTCISVSPTNSFQISGETAFGFCVDEEEGSRMKEIKWEIVSTWAKWERSGVLGRLKANEKEELRAVMAAYAKTHPGIELLRARLEMAQVMLNVGAGGAGAIVGFLCGLGEDHIAWAEVSDEAKSVAVEVAALRTIGLHWNSLTNTEGIEKYSSAWWQLDEAAAAVRRRVALATRDARALLAELAAIVVTLRRGGPPTRHVALQAVHLHLPLADLLKAAASRHSQSQNVITGLPSFPLAKNSTRQEVSALSLSSKPSYVLPSNTDSTLPLFANGAAYAALVCEIEDRAYSSLFPETYKLLRSTAGTALRAADQGDCERFAMRVRQQLADKLCTDVSFFSSSGRNQSSFDTARRLLVTARVKSPASALRKMLRAGASKRGAVRDMLGLRVIVLPSDDNQNSSWYDADLPCLYAVYRAAIELWTELPGRFKDYIRNPKPNGYRSIHTTVWMDELPCELQIRTLAMHTVAETGRASHALYSGLRRDPELTTELLTAPTNVVSSASAVVVPPLSYEEEKKFSTFVEPEEEGEEDSMGVVIVSR</sequence>
<evidence type="ECO:0000313" key="3">
    <source>
        <dbReference type="EMBL" id="CAE0374087.1"/>
    </source>
</evidence>
<feature type="domain" description="RelA/SpoT" evidence="2">
    <location>
        <begin position="400"/>
        <end position="523"/>
    </location>
</feature>
<organism evidence="3">
    <name type="scientific">Aureoumbra lagunensis</name>
    <dbReference type="NCBI Taxonomy" id="44058"/>
    <lineage>
        <taxon>Eukaryota</taxon>
        <taxon>Sar</taxon>
        <taxon>Stramenopiles</taxon>
        <taxon>Ochrophyta</taxon>
        <taxon>Pelagophyceae</taxon>
        <taxon>Pelagomonadales</taxon>
        <taxon>Aureoumbra</taxon>
    </lineage>
</organism>
<feature type="signal peptide" evidence="1">
    <location>
        <begin position="1"/>
        <end position="26"/>
    </location>
</feature>
<accession>A0A7S3K6T1</accession>
<gene>
    <name evidence="3" type="ORF">ALAG00032_LOCUS14890</name>
</gene>
<dbReference type="Gene3D" id="3.30.460.10">
    <property type="entry name" value="Beta Polymerase, domain 2"/>
    <property type="match status" value="1"/>
</dbReference>
<dbReference type="PANTHER" id="PTHR21262:SF12">
    <property type="entry name" value="GTP DIPHOSPHOKINASE CRSH, CHLOROPLASTIC-RELATED"/>
    <property type="match status" value="1"/>
</dbReference>
<dbReference type="SMART" id="SM00954">
    <property type="entry name" value="RelA_SpoT"/>
    <property type="match status" value="1"/>
</dbReference>
<dbReference type="CDD" id="cd05399">
    <property type="entry name" value="NT_Rel-Spo_like"/>
    <property type="match status" value="1"/>
</dbReference>
<dbReference type="Pfam" id="PF04607">
    <property type="entry name" value="RelA_SpoT"/>
    <property type="match status" value="1"/>
</dbReference>
<reference evidence="3" key="1">
    <citation type="submission" date="2021-01" db="EMBL/GenBank/DDBJ databases">
        <authorList>
            <person name="Corre E."/>
            <person name="Pelletier E."/>
            <person name="Niang G."/>
            <person name="Scheremetjew M."/>
            <person name="Finn R."/>
            <person name="Kale V."/>
            <person name="Holt S."/>
            <person name="Cochrane G."/>
            <person name="Meng A."/>
            <person name="Brown T."/>
            <person name="Cohen L."/>
        </authorList>
    </citation>
    <scope>NUCLEOTIDE SEQUENCE</scope>
    <source>
        <strain evidence="3">CCMP1510</strain>
    </source>
</reference>
<evidence type="ECO:0000256" key="1">
    <source>
        <dbReference type="SAM" id="SignalP"/>
    </source>
</evidence>
<dbReference type="PANTHER" id="PTHR21262">
    <property type="entry name" value="GUANOSINE-3',5'-BIS DIPHOSPHATE 3'-PYROPHOSPHOHYDROLASE"/>
    <property type="match status" value="1"/>
</dbReference>
<name>A0A7S3K6T1_9STRA</name>
<evidence type="ECO:0000259" key="2">
    <source>
        <dbReference type="SMART" id="SM00954"/>
    </source>
</evidence>
<proteinExistence type="predicted"/>
<dbReference type="InterPro" id="IPR007685">
    <property type="entry name" value="RelA_SpoT"/>
</dbReference>
<protein>
    <recommendedName>
        <fullName evidence="2">RelA/SpoT domain-containing protein</fullName>
    </recommendedName>
</protein>
<dbReference type="GO" id="GO:0015969">
    <property type="term" value="P:guanosine tetraphosphate metabolic process"/>
    <property type="evidence" value="ECO:0007669"/>
    <property type="project" value="InterPro"/>
</dbReference>
<dbReference type="EMBL" id="HBIJ01022743">
    <property type="protein sequence ID" value="CAE0374087.1"/>
    <property type="molecule type" value="Transcribed_RNA"/>
</dbReference>
<dbReference type="InterPro" id="IPR043519">
    <property type="entry name" value="NT_sf"/>
</dbReference>
<feature type="chain" id="PRO_5030826844" description="RelA/SpoT domain-containing protein" evidence="1">
    <location>
        <begin position="27"/>
        <end position="581"/>
    </location>
</feature>
<keyword evidence="1" id="KW-0732">Signal</keyword>
<dbReference type="SUPFAM" id="SSF81301">
    <property type="entry name" value="Nucleotidyltransferase"/>
    <property type="match status" value="1"/>
</dbReference>
<dbReference type="AlphaFoldDB" id="A0A7S3K6T1"/>